<dbReference type="Proteomes" id="UP000762676">
    <property type="component" value="Unassembled WGS sequence"/>
</dbReference>
<keyword evidence="3" id="KW-1185">Reference proteome</keyword>
<name>A0AAV4IA28_9GAST</name>
<accession>A0AAV4IA28</accession>
<sequence>MEVIDLGDPATFRRLATADDSSSENQQALSSSSPEPPFIAELYQASNASDTESDDEEFFAHKTETCPPCFSSTFRAG</sequence>
<dbReference type="EMBL" id="BMAT01006135">
    <property type="protein sequence ID" value="GFS06900.1"/>
    <property type="molecule type" value="Genomic_DNA"/>
</dbReference>
<organism evidence="2 3">
    <name type="scientific">Elysia marginata</name>
    <dbReference type="NCBI Taxonomy" id="1093978"/>
    <lineage>
        <taxon>Eukaryota</taxon>
        <taxon>Metazoa</taxon>
        <taxon>Spiralia</taxon>
        <taxon>Lophotrochozoa</taxon>
        <taxon>Mollusca</taxon>
        <taxon>Gastropoda</taxon>
        <taxon>Heterobranchia</taxon>
        <taxon>Euthyneura</taxon>
        <taxon>Panpulmonata</taxon>
        <taxon>Sacoglossa</taxon>
        <taxon>Placobranchoidea</taxon>
        <taxon>Plakobranchidae</taxon>
        <taxon>Elysia</taxon>
    </lineage>
</organism>
<proteinExistence type="predicted"/>
<feature type="compositionally biased region" description="Low complexity" evidence="1">
    <location>
        <begin position="23"/>
        <end position="33"/>
    </location>
</feature>
<protein>
    <submittedName>
        <fullName evidence="2">Uncharacterized protein</fullName>
    </submittedName>
</protein>
<comment type="caution">
    <text evidence="2">The sequence shown here is derived from an EMBL/GenBank/DDBJ whole genome shotgun (WGS) entry which is preliminary data.</text>
</comment>
<gene>
    <name evidence="2" type="ORF">ElyMa_002975600</name>
</gene>
<feature type="region of interest" description="Disordered" evidence="1">
    <location>
        <begin position="1"/>
        <end position="37"/>
    </location>
</feature>
<evidence type="ECO:0000256" key="1">
    <source>
        <dbReference type="SAM" id="MobiDB-lite"/>
    </source>
</evidence>
<dbReference type="AlphaFoldDB" id="A0AAV4IA28"/>
<evidence type="ECO:0000313" key="2">
    <source>
        <dbReference type="EMBL" id="GFS06900.1"/>
    </source>
</evidence>
<evidence type="ECO:0000313" key="3">
    <source>
        <dbReference type="Proteomes" id="UP000762676"/>
    </source>
</evidence>
<reference evidence="2 3" key="1">
    <citation type="journal article" date="2021" name="Elife">
        <title>Chloroplast acquisition without the gene transfer in kleptoplastic sea slugs, Plakobranchus ocellatus.</title>
        <authorList>
            <person name="Maeda T."/>
            <person name="Takahashi S."/>
            <person name="Yoshida T."/>
            <person name="Shimamura S."/>
            <person name="Takaki Y."/>
            <person name="Nagai Y."/>
            <person name="Toyoda A."/>
            <person name="Suzuki Y."/>
            <person name="Arimoto A."/>
            <person name="Ishii H."/>
            <person name="Satoh N."/>
            <person name="Nishiyama T."/>
            <person name="Hasebe M."/>
            <person name="Maruyama T."/>
            <person name="Minagawa J."/>
            <person name="Obokata J."/>
            <person name="Shigenobu S."/>
        </authorList>
    </citation>
    <scope>NUCLEOTIDE SEQUENCE [LARGE SCALE GENOMIC DNA]</scope>
</reference>